<protein>
    <submittedName>
        <fullName evidence="1">Uncharacterized protein</fullName>
    </submittedName>
</protein>
<evidence type="ECO:0000313" key="1">
    <source>
        <dbReference type="EMBL" id="EZG60239.1"/>
    </source>
</evidence>
<comment type="caution">
    <text evidence="1">The sequence shown here is derived from an EMBL/GenBank/DDBJ whole genome shotgun (WGS) entry which is preliminary data.</text>
</comment>
<dbReference type="AlphaFoldDB" id="A0A023B5G8"/>
<dbReference type="RefSeq" id="XP_011130842.1">
    <property type="nucleotide sequence ID" value="XM_011132540.1"/>
</dbReference>
<gene>
    <name evidence="1" type="ORF">GNI_090820</name>
</gene>
<keyword evidence="2" id="KW-1185">Reference proteome</keyword>
<dbReference type="GeneID" id="22913256"/>
<reference evidence="1" key="1">
    <citation type="submission" date="2013-12" db="EMBL/GenBank/DDBJ databases">
        <authorList>
            <person name="Omoto C.K."/>
            <person name="Sibley D."/>
            <person name="Venepally P."/>
            <person name="Hadjithomas M."/>
            <person name="Karamycheva S."/>
            <person name="Brunk B."/>
            <person name="Roos D."/>
            <person name="Caler E."/>
            <person name="Lorenzi H."/>
        </authorList>
    </citation>
    <scope>NUCLEOTIDE SEQUENCE</scope>
</reference>
<accession>A0A023B5G8</accession>
<dbReference type="VEuPathDB" id="CryptoDB:GNI_090820"/>
<dbReference type="EMBL" id="AFNH02000679">
    <property type="protein sequence ID" value="EZG60239.1"/>
    <property type="molecule type" value="Genomic_DNA"/>
</dbReference>
<dbReference type="Proteomes" id="UP000019763">
    <property type="component" value="Unassembled WGS sequence"/>
</dbReference>
<proteinExistence type="predicted"/>
<sequence length="178" mass="19791">MGDMDYRVVNIGVQGAVRPGSELRVAELYLTLKKWFKHWKVLYYPDLSPYLTMMRSLPRDPCVSGPKLPSTITNTLRPVQLAVYETLAKEAAEDAQYAQILAQAGAPPNSPVGTVPEADTFLHSTGRAAVYLVNPTSLAIHRVQEEHEMYAAWGFILPLLTCFLEEGEPTLYATLIQP</sequence>
<organism evidence="1 2">
    <name type="scientific">Gregarina niphandrodes</name>
    <name type="common">Septate eugregarine</name>
    <dbReference type="NCBI Taxonomy" id="110365"/>
    <lineage>
        <taxon>Eukaryota</taxon>
        <taxon>Sar</taxon>
        <taxon>Alveolata</taxon>
        <taxon>Apicomplexa</taxon>
        <taxon>Conoidasida</taxon>
        <taxon>Gregarinasina</taxon>
        <taxon>Eugregarinorida</taxon>
        <taxon>Gregarinidae</taxon>
        <taxon>Gregarina</taxon>
    </lineage>
</organism>
<name>A0A023B5G8_GRENI</name>
<evidence type="ECO:0000313" key="2">
    <source>
        <dbReference type="Proteomes" id="UP000019763"/>
    </source>
</evidence>